<sequence>MRGLPERRKVVALGIEGLRWREEEEVMGEEEEVGPASHQEEERMAASHRLTAEFRISSPNSRCHPWVHISADHCRVDNRATKILSGVQRDAFFKQGSSEIRLNLPAATAIAVSLAPVTAAPAAVSQDPLVGEEKVEEVSGICGEEVGPGKGRTRIIGLEGSGRDGGRSGEN</sequence>
<dbReference type="EMBL" id="JBBWWR010000010">
    <property type="protein sequence ID" value="KAK8960434.1"/>
    <property type="molecule type" value="Genomic_DNA"/>
</dbReference>
<organism evidence="2 3">
    <name type="scientific">Platanthera guangdongensis</name>
    <dbReference type="NCBI Taxonomy" id="2320717"/>
    <lineage>
        <taxon>Eukaryota</taxon>
        <taxon>Viridiplantae</taxon>
        <taxon>Streptophyta</taxon>
        <taxon>Embryophyta</taxon>
        <taxon>Tracheophyta</taxon>
        <taxon>Spermatophyta</taxon>
        <taxon>Magnoliopsida</taxon>
        <taxon>Liliopsida</taxon>
        <taxon>Asparagales</taxon>
        <taxon>Orchidaceae</taxon>
        <taxon>Orchidoideae</taxon>
        <taxon>Orchideae</taxon>
        <taxon>Orchidinae</taxon>
        <taxon>Platanthera</taxon>
    </lineage>
</organism>
<protein>
    <submittedName>
        <fullName evidence="2">Uncharacterized protein</fullName>
    </submittedName>
</protein>
<evidence type="ECO:0000256" key="1">
    <source>
        <dbReference type="SAM" id="MobiDB-lite"/>
    </source>
</evidence>
<comment type="caution">
    <text evidence="2">The sequence shown here is derived from an EMBL/GenBank/DDBJ whole genome shotgun (WGS) entry which is preliminary data.</text>
</comment>
<dbReference type="Proteomes" id="UP001412067">
    <property type="component" value="Unassembled WGS sequence"/>
</dbReference>
<evidence type="ECO:0000313" key="3">
    <source>
        <dbReference type="Proteomes" id="UP001412067"/>
    </source>
</evidence>
<proteinExistence type="predicted"/>
<feature type="region of interest" description="Disordered" evidence="1">
    <location>
        <begin position="152"/>
        <end position="171"/>
    </location>
</feature>
<keyword evidence="3" id="KW-1185">Reference proteome</keyword>
<reference evidence="2 3" key="1">
    <citation type="journal article" date="2022" name="Nat. Plants">
        <title>Genomes of leafy and leafless Platanthera orchids illuminate the evolution of mycoheterotrophy.</title>
        <authorList>
            <person name="Li M.H."/>
            <person name="Liu K.W."/>
            <person name="Li Z."/>
            <person name="Lu H.C."/>
            <person name="Ye Q.L."/>
            <person name="Zhang D."/>
            <person name="Wang J.Y."/>
            <person name="Li Y.F."/>
            <person name="Zhong Z.M."/>
            <person name="Liu X."/>
            <person name="Yu X."/>
            <person name="Liu D.K."/>
            <person name="Tu X.D."/>
            <person name="Liu B."/>
            <person name="Hao Y."/>
            <person name="Liao X.Y."/>
            <person name="Jiang Y.T."/>
            <person name="Sun W.H."/>
            <person name="Chen J."/>
            <person name="Chen Y.Q."/>
            <person name="Ai Y."/>
            <person name="Zhai J.W."/>
            <person name="Wu S.S."/>
            <person name="Zhou Z."/>
            <person name="Hsiao Y.Y."/>
            <person name="Wu W.L."/>
            <person name="Chen Y.Y."/>
            <person name="Lin Y.F."/>
            <person name="Hsu J.L."/>
            <person name="Li C.Y."/>
            <person name="Wang Z.W."/>
            <person name="Zhao X."/>
            <person name="Zhong W.Y."/>
            <person name="Ma X.K."/>
            <person name="Ma L."/>
            <person name="Huang J."/>
            <person name="Chen G.Z."/>
            <person name="Huang M.Z."/>
            <person name="Huang L."/>
            <person name="Peng D.H."/>
            <person name="Luo Y.B."/>
            <person name="Zou S.Q."/>
            <person name="Chen S.P."/>
            <person name="Lan S."/>
            <person name="Tsai W.C."/>
            <person name="Van de Peer Y."/>
            <person name="Liu Z.J."/>
        </authorList>
    </citation>
    <scope>NUCLEOTIDE SEQUENCE [LARGE SCALE GENOMIC DNA]</scope>
    <source>
        <strain evidence="2">Lor288</strain>
    </source>
</reference>
<gene>
    <name evidence="2" type="ORF">KSP40_PGU003924</name>
</gene>
<evidence type="ECO:0000313" key="2">
    <source>
        <dbReference type="EMBL" id="KAK8960434.1"/>
    </source>
</evidence>
<accession>A0ABR2M8D3</accession>
<feature type="compositionally biased region" description="Basic and acidic residues" evidence="1">
    <location>
        <begin position="161"/>
        <end position="171"/>
    </location>
</feature>
<name>A0ABR2M8D3_9ASPA</name>